<keyword evidence="2" id="KW-1185">Reference proteome</keyword>
<accession>A0AA51ULY1</accession>
<evidence type="ECO:0000313" key="1">
    <source>
        <dbReference type="EMBL" id="WMW26004.1"/>
    </source>
</evidence>
<proteinExistence type="predicted"/>
<evidence type="ECO:0000313" key="2">
    <source>
        <dbReference type="Proteomes" id="UP001182908"/>
    </source>
</evidence>
<sequence>MTPSSNTLTYNLEKGEINWDPSQMQISEINQNEDGVSIRLKIMAPTSNYTTENKKTSNLNDLPSVEEVTNYILTKPDYKHDSIELQTHFLGRIIKSRGAHQKLYQTFAGITRNARDAIEKKYQGTWITPNKRRVEGQRPVTIYEFSTTQIDS</sequence>
<protein>
    <submittedName>
        <fullName evidence="1">Uncharacterized protein</fullName>
    </submittedName>
</protein>
<dbReference type="KEGG" id="mseb:RE474_04595"/>
<organism evidence="1 2">
    <name type="scientific">Methanolobus sediminis</name>
    <dbReference type="NCBI Taxonomy" id="3072978"/>
    <lineage>
        <taxon>Archaea</taxon>
        <taxon>Methanobacteriati</taxon>
        <taxon>Methanobacteriota</taxon>
        <taxon>Stenosarchaea group</taxon>
        <taxon>Methanomicrobia</taxon>
        <taxon>Methanosarcinales</taxon>
        <taxon>Methanosarcinaceae</taxon>
        <taxon>Methanolobus</taxon>
    </lineage>
</organism>
<reference evidence="1 2" key="1">
    <citation type="submission" date="2023-08" db="EMBL/GenBank/DDBJ databases">
        <title>Methanolobus mangrovi sp. nov. and Methanolobus sediminis sp. nov, two novel methylotrophic methanogens isolated from mangrove sediments in China.</title>
        <authorList>
            <person name="Zhou J."/>
        </authorList>
    </citation>
    <scope>NUCLEOTIDE SEQUENCE [LARGE SCALE GENOMIC DNA]</scope>
    <source>
        <strain evidence="1 2">FTZ6</strain>
    </source>
</reference>
<dbReference type="EMBL" id="CP133592">
    <property type="protein sequence ID" value="WMW26004.1"/>
    <property type="molecule type" value="Genomic_DNA"/>
</dbReference>
<dbReference type="AlphaFoldDB" id="A0AA51ULY1"/>
<dbReference type="GeneID" id="84231970"/>
<dbReference type="Proteomes" id="UP001182908">
    <property type="component" value="Chromosome"/>
</dbReference>
<gene>
    <name evidence="1" type="ORF">RE474_04595</name>
</gene>
<dbReference type="RefSeq" id="WP_309311801.1">
    <property type="nucleotide sequence ID" value="NZ_CP133592.1"/>
</dbReference>
<name>A0AA51ULY1_9EURY</name>